<name>A0A839SKU1_9SPHI</name>
<dbReference type="AlphaFoldDB" id="A0A839SKU1"/>
<proteinExistence type="predicted"/>
<dbReference type="Proteomes" id="UP000539265">
    <property type="component" value="Unassembled WGS sequence"/>
</dbReference>
<evidence type="ECO:0000313" key="2">
    <source>
        <dbReference type="Proteomes" id="UP000539265"/>
    </source>
</evidence>
<accession>A0A839SKU1</accession>
<gene>
    <name evidence="1" type="ORF">FHS11_003577</name>
</gene>
<evidence type="ECO:0000313" key="1">
    <source>
        <dbReference type="EMBL" id="MBB3057149.1"/>
    </source>
</evidence>
<dbReference type="EMBL" id="JACHWX010000011">
    <property type="protein sequence ID" value="MBB3057149.1"/>
    <property type="molecule type" value="Genomic_DNA"/>
</dbReference>
<reference evidence="1" key="1">
    <citation type="submission" date="2020-08" db="EMBL/GenBank/DDBJ databases">
        <title>Genomic Encyclopedia of Type Strains, Phase III (KMG-III): the genomes of soil and plant-associated and newly described type strains.</title>
        <authorList>
            <person name="Whitman W."/>
        </authorList>
    </citation>
    <scope>NUCLEOTIDE SEQUENCE [LARGE SCALE GENOMIC DNA]</scope>
    <source>
        <strain evidence="1">CECT 8628</strain>
    </source>
</reference>
<protein>
    <submittedName>
        <fullName evidence="1">Uncharacterized protein</fullName>
    </submittedName>
</protein>
<organism evidence="1 2">
    <name type="scientific">Mucilaginibacter gotjawali</name>
    <dbReference type="NCBI Taxonomy" id="1550579"/>
    <lineage>
        <taxon>Bacteria</taxon>
        <taxon>Pseudomonadati</taxon>
        <taxon>Bacteroidota</taxon>
        <taxon>Sphingobacteriia</taxon>
        <taxon>Sphingobacteriales</taxon>
        <taxon>Sphingobacteriaceae</taxon>
        <taxon>Mucilaginibacter</taxon>
    </lineage>
</organism>
<dbReference type="RefSeq" id="WP_096355477.1">
    <property type="nucleotide sequence ID" value="NZ_AP017313.1"/>
</dbReference>
<comment type="caution">
    <text evidence="1">The sequence shown here is derived from an EMBL/GenBank/DDBJ whole genome shotgun (WGS) entry which is preliminary data.</text>
</comment>
<dbReference type="OrthoDB" id="9785840at2"/>
<keyword evidence="2" id="KW-1185">Reference proteome</keyword>
<sequence>MKSGRKFSKENAVLVSVPSKLSLEQTQHITKEILGIVGCPSCYSGFKFQFIDEGEIITARFSENQELSIH</sequence>